<dbReference type="Bgee" id="ENSOANG00000040497">
    <property type="expression patterns" value="Expressed in heart and 7 other cell types or tissues"/>
</dbReference>
<evidence type="ECO:0000256" key="2">
    <source>
        <dbReference type="ARBA" id="ARBA00022737"/>
    </source>
</evidence>
<dbReference type="InterPro" id="IPR019775">
    <property type="entry name" value="WD40_repeat_CS"/>
</dbReference>
<feature type="compositionally biased region" description="Gly residues" evidence="4">
    <location>
        <begin position="339"/>
        <end position="351"/>
    </location>
</feature>
<dbReference type="OrthoDB" id="2161379at2759"/>
<sequence length="397" mass="41829">MAARWDGVHSSPVLCLDAGPEGLVASGAEGGHLAVWGGEGVPLGQVRFRDAGDVSCVVFSPSRPATLFASHGRAVSELDARALGDPVRHFRANAEEINCLSLNGTEGLLASADDSGAVEVVDLGDPRASRRSLRGHANICSAVAFRPRRPRSLLSCGLDAQVCRRLGSPWKKDHLDRRVSRSRERGRGRVCPRRPRCPAAVVPVMLWSVRKSRPLWTASLQEGKEGSEEPSAGRLFNPPLAHSLSVASCGDLFGCGAEDGTVRLFRVTGVEAEGRLAFRAHGLGVSQVRFLPGTHLLLSGGNDGKVRLWDVGRAAVGAEGPGEPARRRGSGAAARPQRHGGGGRPGTGGAAEGPVPRLTVDHGEKVNWIAYAEIGGSGRVLVADQSPVISVYPLREL</sequence>
<dbReference type="FunCoup" id="A0A6I8N7P5">
    <property type="interactions" value="1833"/>
</dbReference>
<dbReference type="Proteomes" id="UP000002279">
    <property type="component" value="Chromosome 1"/>
</dbReference>
<proteinExistence type="predicted"/>
<protein>
    <submittedName>
        <fullName evidence="5">WD repeat domain 53</fullName>
    </submittedName>
</protein>
<dbReference type="PANTHER" id="PTHR44666:SF1">
    <property type="entry name" value="WD REPEAT-CONTAINING PROTEIN 53"/>
    <property type="match status" value="1"/>
</dbReference>
<dbReference type="InterPro" id="IPR036322">
    <property type="entry name" value="WD40_repeat_dom_sf"/>
</dbReference>
<reference evidence="5 6" key="1">
    <citation type="journal article" date="2008" name="Nature">
        <title>Genome analysis of the platypus reveals unique signatures of evolution.</title>
        <authorList>
            <person name="Warren W.C."/>
            <person name="Hillier L.W."/>
            <person name="Marshall Graves J.A."/>
            <person name="Birney E."/>
            <person name="Ponting C.P."/>
            <person name="Grutzner F."/>
            <person name="Belov K."/>
            <person name="Miller W."/>
            <person name="Clarke L."/>
            <person name="Chinwalla A.T."/>
            <person name="Yang S.P."/>
            <person name="Heger A."/>
            <person name="Locke D.P."/>
            <person name="Miethke P."/>
            <person name="Waters P.D."/>
            <person name="Veyrunes F."/>
            <person name="Fulton L."/>
            <person name="Fulton B."/>
            <person name="Graves T."/>
            <person name="Wallis J."/>
            <person name="Puente X.S."/>
            <person name="Lopez-Otin C."/>
            <person name="Ordonez G.R."/>
            <person name="Eichler E.E."/>
            <person name="Chen L."/>
            <person name="Cheng Z."/>
            <person name="Deakin J.E."/>
            <person name="Alsop A."/>
            <person name="Thompson K."/>
            <person name="Kirby P."/>
            <person name="Papenfuss A.T."/>
            <person name="Wakefield M.J."/>
            <person name="Olender T."/>
            <person name="Lancet D."/>
            <person name="Huttley G.A."/>
            <person name="Smit A.F."/>
            <person name="Pask A."/>
            <person name="Temple-Smith P."/>
            <person name="Batzer M.A."/>
            <person name="Walker J.A."/>
            <person name="Konkel M.K."/>
            <person name="Harris R.S."/>
            <person name="Whittington C.M."/>
            <person name="Wong E.S."/>
            <person name="Gemmell N.J."/>
            <person name="Buschiazzo E."/>
            <person name="Vargas Jentzsch I.M."/>
            <person name="Merkel A."/>
            <person name="Schmitz J."/>
            <person name="Zemann A."/>
            <person name="Churakov G."/>
            <person name="Kriegs J.O."/>
            <person name="Brosius J."/>
            <person name="Murchison E.P."/>
            <person name="Sachidanandam R."/>
            <person name="Smith C."/>
            <person name="Hannon G.J."/>
            <person name="Tsend-Ayush E."/>
            <person name="McMillan D."/>
            <person name="Attenborough R."/>
            <person name="Rens W."/>
            <person name="Ferguson-Smith M."/>
            <person name="Lefevre C.M."/>
            <person name="Sharp J.A."/>
            <person name="Nicholas K.R."/>
            <person name="Ray D.A."/>
            <person name="Kube M."/>
            <person name="Reinhardt R."/>
            <person name="Pringle T.H."/>
            <person name="Taylor J."/>
            <person name="Jones R.C."/>
            <person name="Nixon B."/>
            <person name="Dacheux J.L."/>
            <person name="Niwa H."/>
            <person name="Sekita Y."/>
            <person name="Huang X."/>
            <person name="Stark A."/>
            <person name="Kheradpour P."/>
            <person name="Kellis M."/>
            <person name="Flicek P."/>
            <person name="Chen Y."/>
            <person name="Webber C."/>
            <person name="Hardison R."/>
            <person name="Nelson J."/>
            <person name="Hallsworth-Pepin K."/>
            <person name="Delehaunty K."/>
            <person name="Markovic C."/>
            <person name="Minx P."/>
            <person name="Feng Y."/>
            <person name="Kremitzki C."/>
            <person name="Mitreva M."/>
            <person name="Glasscock J."/>
            <person name="Wylie T."/>
            <person name="Wohldmann P."/>
            <person name="Thiru P."/>
            <person name="Nhan M.N."/>
            <person name="Pohl C.S."/>
            <person name="Smith S.M."/>
            <person name="Hou S."/>
            <person name="Nefedov M."/>
            <person name="de Jong P.J."/>
            <person name="Renfree M.B."/>
            <person name="Mardis E.R."/>
            <person name="Wilson R.K."/>
        </authorList>
    </citation>
    <scope>NUCLEOTIDE SEQUENCE [LARGE SCALE GENOMIC DNA]</scope>
    <source>
        <strain evidence="5 6">Glennie</strain>
    </source>
</reference>
<evidence type="ECO:0000313" key="6">
    <source>
        <dbReference type="Proteomes" id="UP000002279"/>
    </source>
</evidence>
<dbReference type="CTD" id="348793"/>
<keyword evidence="2" id="KW-0677">Repeat</keyword>
<reference evidence="5" key="2">
    <citation type="submission" date="2025-08" db="UniProtKB">
        <authorList>
            <consortium name="Ensembl"/>
        </authorList>
    </citation>
    <scope>IDENTIFICATION</scope>
    <source>
        <strain evidence="5">Glennie</strain>
    </source>
</reference>
<dbReference type="PROSITE" id="PS50082">
    <property type="entry name" value="WD_REPEATS_2"/>
    <property type="match status" value="1"/>
</dbReference>
<feature type="region of interest" description="Disordered" evidence="4">
    <location>
        <begin position="317"/>
        <end position="358"/>
    </location>
</feature>
<dbReference type="Pfam" id="PF00400">
    <property type="entry name" value="WD40"/>
    <property type="match status" value="1"/>
</dbReference>
<dbReference type="InParanoid" id="A0A6I8N7P5"/>
<feature type="repeat" description="WD" evidence="3">
    <location>
        <begin position="278"/>
        <end position="311"/>
    </location>
</feature>
<organism evidence="5 6">
    <name type="scientific">Ornithorhynchus anatinus</name>
    <name type="common">Duckbill platypus</name>
    <dbReference type="NCBI Taxonomy" id="9258"/>
    <lineage>
        <taxon>Eukaryota</taxon>
        <taxon>Metazoa</taxon>
        <taxon>Chordata</taxon>
        <taxon>Craniata</taxon>
        <taxon>Vertebrata</taxon>
        <taxon>Euteleostomi</taxon>
        <taxon>Mammalia</taxon>
        <taxon>Monotremata</taxon>
        <taxon>Ornithorhynchidae</taxon>
        <taxon>Ornithorhynchus</taxon>
    </lineage>
</organism>
<reference evidence="5" key="3">
    <citation type="submission" date="2025-09" db="UniProtKB">
        <authorList>
            <consortium name="Ensembl"/>
        </authorList>
    </citation>
    <scope>IDENTIFICATION</scope>
    <source>
        <strain evidence="5">Glennie</strain>
    </source>
</reference>
<dbReference type="KEGG" id="oaa:103168637"/>
<dbReference type="PANTHER" id="PTHR44666">
    <property type="entry name" value="WD REPEAT-CONTAINING PROTEIN 53"/>
    <property type="match status" value="1"/>
</dbReference>
<dbReference type="AlphaFoldDB" id="A0A6I8N7P5"/>
<dbReference type="RefSeq" id="XP_028914710.1">
    <property type="nucleotide sequence ID" value="XM_029058877.2"/>
</dbReference>
<dbReference type="Gene3D" id="2.130.10.10">
    <property type="entry name" value="YVTN repeat-like/Quinoprotein amine dehydrogenase"/>
    <property type="match status" value="2"/>
</dbReference>
<dbReference type="InterPro" id="IPR042453">
    <property type="entry name" value="WDR53"/>
</dbReference>
<evidence type="ECO:0000256" key="4">
    <source>
        <dbReference type="SAM" id="MobiDB-lite"/>
    </source>
</evidence>
<dbReference type="GeneID" id="103168637"/>
<evidence type="ECO:0000256" key="3">
    <source>
        <dbReference type="PROSITE-ProRule" id="PRU00221"/>
    </source>
</evidence>
<accession>A0A6I8N7P5</accession>
<evidence type="ECO:0000256" key="1">
    <source>
        <dbReference type="ARBA" id="ARBA00022574"/>
    </source>
</evidence>
<dbReference type="SMART" id="SM00320">
    <property type="entry name" value="WD40"/>
    <property type="match status" value="5"/>
</dbReference>
<gene>
    <name evidence="5" type="primary">WDR53</name>
</gene>
<dbReference type="PROSITE" id="PS50294">
    <property type="entry name" value="WD_REPEATS_REGION"/>
    <property type="match status" value="1"/>
</dbReference>
<dbReference type="Ensembl" id="ENSOANT00000067174.1">
    <property type="protein sequence ID" value="ENSOANP00000037134.1"/>
    <property type="gene ID" value="ENSOANG00000040497.1"/>
</dbReference>
<keyword evidence="1 3" id="KW-0853">WD repeat</keyword>
<keyword evidence="6" id="KW-1185">Reference proteome</keyword>
<dbReference type="SUPFAM" id="SSF50978">
    <property type="entry name" value="WD40 repeat-like"/>
    <property type="match status" value="1"/>
</dbReference>
<dbReference type="PROSITE" id="PS00678">
    <property type="entry name" value="WD_REPEATS_1"/>
    <property type="match status" value="1"/>
</dbReference>
<dbReference type="OMA" id="GDLMVWG"/>
<dbReference type="GeneTree" id="ENSGT00390000011073"/>
<dbReference type="InterPro" id="IPR001680">
    <property type="entry name" value="WD40_rpt"/>
</dbReference>
<dbReference type="InterPro" id="IPR015943">
    <property type="entry name" value="WD40/YVTN_repeat-like_dom_sf"/>
</dbReference>
<name>A0A6I8N7P5_ORNAN</name>
<evidence type="ECO:0000313" key="5">
    <source>
        <dbReference type="Ensembl" id="ENSOANP00000037134.1"/>
    </source>
</evidence>